<dbReference type="SMART" id="SM00398">
    <property type="entry name" value="HMG"/>
    <property type="match status" value="1"/>
</dbReference>
<keyword evidence="1" id="KW-0805">Transcription regulation</keyword>
<feature type="region of interest" description="Disordered" evidence="5">
    <location>
        <begin position="88"/>
        <end position="107"/>
    </location>
</feature>
<dbReference type="GO" id="GO:0001228">
    <property type="term" value="F:DNA-binding transcription activator activity, RNA polymerase II-specific"/>
    <property type="evidence" value="ECO:0007669"/>
    <property type="project" value="TreeGrafter"/>
</dbReference>
<organism evidence="7 8">
    <name type="scientific">Venturia effusa</name>
    <dbReference type="NCBI Taxonomy" id="50376"/>
    <lineage>
        <taxon>Eukaryota</taxon>
        <taxon>Fungi</taxon>
        <taxon>Dikarya</taxon>
        <taxon>Ascomycota</taxon>
        <taxon>Pezizomycotina</taxon>
        <taxon>Dothideomycetes</taxon>
        <taxon>Pleosporomycetidae</taxon>
        <taxon>Venturiales</taxon>
        <taxon>Venturiaceae</taxon>
        <taxon>Venturia</taxon>
    </lineage>
</organism>
<dbReference type="PROSITE" id="PS50118">
    <property type="entry name" value="HMG_BOX_2"/>
    <property type="match status" value="1"/>
</dbReference>
<evidence type="ECO:0000256" key="5">
    <source>
        <dbReference type="SAM" id="MobiDB-lite"/>
    </source>
</evidence>
<evidence type="ECO:0000256" key="1">
    <source>
        <dbReference type="ARBA" id="ARBA00023015"/>
    </source>
</evidence>
<proteinExistence type="predicted"/>
<keyword evidence="8" id="KW-1185">Reference proteome</keyword>
<feature type="domain" description="HMG box" evidence="6">
    <location>
        <begin position="124"/>
        <end position="192"/>
    </location>
</feature>
<dbReference type="STRING" id="50376.A0A517LDJ3"/>
<dbReference type="CDD" id="cd01389">
    <property type="entry name" value="HMG-box_ROX1-like"/>
    <property type="match status" value="1"/>
</dbReference>
<sequence>MSQNPTISASAPITKVSGSKDIAAHPPIHPTIRSSKRNQPEHSTASIVPLDANNERLSSLANVSETLQSISARMTRKRTADIAYVVEGEKQPHKSEAGSRPEDSPQPSIETIEKICLCQADPKIPRPRNAFILYRQRHQQSIVAQHPRLPNPEISKIAGELWRAEPDHVKSEWKSLADEEKSRHAQQYPDYRFQPRHKSKSITASIASDRIRCSKCGGRSIIATGPTFTAPGTILQASAGALNIDIPSSRSVASLSRDSMSTFPQHPRGLAIDPNRSESRFHHPGPSPTMRRFADDSNDHAQEAKRARYEGWNPTLATRSESLRTSNASHQPDPQRRTSPSIGPSSNTQLYQTQEQENQKRLSSPPTNLHSVERRRNSLQLPRPQPQSQPNGLPYFGHQSQSPGRHPLSPASTSSSTLMRPPPPRGLPPSNTNSNGYPLTPTTARLMHDPTDPGNSRRMSEMMHIPSLLTPGAPDESRSVEAMVMSIPFFNKLKVIRQVTRRIDESYLSTPGHHTRGTILAIEGDDPQAVDGVMTSLSEILQRTGEFDVRCMCGPAAPSSSQGGCDFKDYMSEILQWHEKSKHIIDFITGVEYSHTWTPTLQRNIAAGAVPVVKQEHINLDDQEMDTSTYSSPSDAETPSAASAASASSRRGSHETSKERLRAASVGDQAASGLVRGAKENSGRAASISQLRETTTPNTTSFPEPPTKTLKIPLLLINNHILHATNVWSSSIPITDSYSPVDQWRWFASLWRGIIGADVTVYIKASASSGGSGGVGSGTCDSDAKKTASKPPAVEIKEEYGTIVVRQDGERVDDSAVRRVGFEVGEWVRRIALGAGERG</sequence>
<feature type="region of interest" description="Disordered" evidence="5">
    <location>
        <begin position="1"/>
        <end position="50"/>
    </location>
</feature>
<evidence type="ECO:0000256" key="2">
    <source>
        <dbReference type="ARBA" id="ARBA00023125"/>
    </source>
</evidence>
<dbReference type="FunFam" id="1.10.30.10:FF:000041">
    <property type="entry name" value="HMG box family protein"/>
    <property type="match status" value="1"/>
</dbReference>
<reference evidence="7 8" key="1">
    <citation type="submission" date="2019-07" db="EMBL/GenBank/DDBJ databases">
        <title>Finished genome of Venturia effusa.</title>
        <authorList>
            <person name="Young C.A."/>
            <person name="Cox M.P."/>
            <person name="Ganley A.R.D."/>
            <person name="David W.J."/>
        </authorList>
    </citation>
    <scope>NUCLEOTIDE SEQUENCE [LARGE SCALE GENOMIC DNA]</scope>
    <source>
        <strain evidence="8">albino</strain>
    </source>
</reference>
<dbReference type="Gene3D" id="1.10.30.10">
    <property type="entry name" value="High mobility group box domain"/>
    <property type="match status" value="1"/>
</dbReference>
<feature type="region of interest" description="Disordered" evidence="5">
    <location>
        <begin position="620"/>
        <end position="706"/>
    </location>
</feature>
<feature type="region of interest" description="Disordered" evidence="5">
    <location>
        <begin position="256"/>
        <end position="456"/>
    </location>
</feature>
<dbReference type="AlphaFoldDB" id="A0A517LDJ3"/>
<gene>
    <name evidence="7" type="ORF">FKW77_003388</name>
</gene>
<evidence type="ECO:0000259" key="6">
    <source>
        <dbReference type="PROSITE" id="PS50118"/>
    </source>
</evidence>
<evidence type="ECO:0000256" key="4">
    <source>
        <dbReference type="PROSITE-ProRule" id="PRU00267"/>
    </source>
</evidence>
<feature type="compositionally biased region" description="Polar residues" evidence="5">
    <location>
        <begin position="687"/>
        <end position="702"/>
    </location>
</feature>
<feature type="compositionally biased region" description="Polar residues" evidence="5">
    <location>
        <begin position="315"/>
        <end position="370"/>
    </location>
</feature>
<keyword evidence="2 4" id="KW-0238">DNA-binding</keyword>
<feature type="compositionally biased region" description="Basic and acidic residues" evidence="5">
    <location>
        <begin position="88"/>
        <end position="103"/>
    </location>
</feature>
<dbReference type="GO" id="GO:0000122">
    <property type="term" value="P:negative regulation of transcription by RNA polymerase II"/>
    <property type="evidence" value="ECO:0007669"/>
    <property type="project" value="TreeGrafter"/>
</dbReference>
<dbReference type="OrthoDB" id="6247875at2759"/>
<evidence type="ECO:0000313" key="7">
    <source>
        <dbReference type="EMBL" id="QDS73707.1"/>
    </source>
</evidence>
<dbReference type="Pfam" id="PF00505">
    <property type="entry name" value="HMG_box"/>
    <property type="match status" value="1"/>
</dbReference>
<dbReference type="InterPro" id="IPR036910">
    <property type="entry name" value="HMG_box_dom_sf"/>
</dbReference>
<dbReference type="GO" id="GO:0005634">
    <property type="term" value="C:nucleus"/>
    <property type="evidence" value="ECO:0007669"/>
    <property type="project" value="UniProtKB-UniRule"/>
</dbReference>
<evidence type="ECO:0000256" key="3">
    <source>
        <dbReference type="ARBA" id="ARBA00023163"/>
    </source>
</evidence>
<dbReference type="GO" id="GO:0030154">
    <property type="term" value="P:cell differentiation"/>
    <property type="evidence" value="ECO:0007669"/>
    <property type="project" value="TreeGrafter"/>
</dbReference>
<dbReference type="EMBL" id="CP042194">
    <property type="protein sequence ID" value="QDS73707.1"/>
    <property type="molecule type" value="Genomic_DNA"/>
</dbReference>
<feature type="compositionally biased region" description="Basic and acidic residues" evidence="5">
    <location>
        <begin position="292"/>
        <end position="309"/>
    </location>
</feature>
<dbReference type="GO" id="GO:0000978">
    <property type="term" value="F:RNA polymerase II cis-regulatory region sequence-specific DNA binding"/>
    <property type="evidence" value="ECO:0007669"/>
    <property type="project" value="TreeGrafter"/>
</dbReference>
<keyword evidence="4" id="KW-0539">Nucleus</keyword>
<feature type="compositionally biased region" description="Low complexity" evidence="5">
    <location>
        <begin position="378"/>
        <end position="391"/>
    </location>
</feature>
<name>A0A517LDJ3_9PEZI</name>
<evidence type="ECO:0000313" key="8">
    <source>
        <dbReference type="Proteomes" id="UP000316270"/>
    </source>
</evidence>
<feature type="compositionally biased region" description="Low complexity" evidence="5">
    <location>
        <begin position="407"/>
        <end position="418"/>
    </location>
</feature>
<feature type="compositionally biased region" description="Polar residues" evidence="5">
    <location>
        <begin position="1"/>
        <end position="11"/>
    </location>
</feature>
<dbReference type="PANTHER" id="PTHR10270">
    <property type="entry name" value="SOX TRANSCRIPTION FACTOR"/>
    <property type="match status" value="1"/>
</dbReference>
<feature type="DNA-binding region" description="HMG box" evidence="4">
    <location>
        <begin position="124"/>
        <end position="192"/>
    </location>
</feature>
<dbReference type="InterPro" id="IPR009071">
    <property type="entry name" value="HMG_box_dom"/>
</dbReference>
<protein>
    <recommendedName>
        <fullName evidence="6">HMG box domain-containing protein</fullName>
    </recommendedName>
</protein>
<feature type="compositionally biased region" description="Basic and acidic residues" evidence="5">
    <location>
        <begin position="652"/>
        <end position="662"/>
    </location>
</feature>
<dbReference type="Proteomes" id="UP000316270">
    <property type="component" value="Chromosome 10"/>
</dbReference>
<accession>A0A517LDJ3</accession>
<dbReference type="SUPFAM" id="SSF47095">
    <property type="entry name" value="HMG-box"/>
    <property type="match status" value="1"/>
</dbReference>
<feature type="compositionally biased region" description="Polar residues" evidence="5">
    <location>
        <begin position="430"/>
        <end position="443"/>
    </location>
</feature>
<feature type="compositionally biased region" description="Low complexity" evidence="5">
    <location>
        <begin position="631"/>
        <end position="649"/>
    </location>
</feature>
<dbReference type="PANTHER" id="PTHR10270:SF161">
    <property type="entry name" value="SEX-DETERMINING REGION Y PROTEIN"/>
    <property type="match status" value="1"/>
</dbReference>
<dbReference type="InterPro" id="IPR050140">
    <property type="entry name" value="SRY-related_HMG-box_TF-like"/>
</dbReference>
<feature type="region of interest" description="Disordered" evidence="5">
    <location>
        <begin position="768"/>
        <end position="791"/>
    </location>
</feature>
<keyword evidence="3" id="KW-0804">Transcription</keyword>